<accession>A0AAJ1QC73</accession>
<gene>
    <name evidence="1" type="ORF">HX001_02630</name>
</gene>
<dbReference type="EMBL" id="JACAGJ010000001">
    <property type="protein sequence ID" value="MDM1071384.1"/>
    <property type="molecule type" value="Genomic_DNA"/>
</dbReference>
<protein>
    <recommendedName>
        <fullName evidence="3">DUF4846 domain-containing protein</fullName>
    </recommendedName>
</protein>
<organism evidence="1 2">
    <name type="scientific">Empedobacter brevis</name>
    <dbReference type="NCBI Taxonomy" id="247"/>
    <lineage>
        <taxon>Bacteria</taxon>
        <taxon>Pseudomonadati</taxon>
        <taxon>Bacteroidota</taxon>
        <taxon>Flavobacteriia</taxon>
        <taxon>Flavobacteriales</taxon>
        <taxon>Weeksellaceae</taxon>
        <taxon>Empedobacter</taxon>
    </lineage>
</organism>
<sequence>MKNYTCLFLLFLIFNCKKEEPDSTEKIENSVLNTLSEEATENHINQKETLILNRFSVPNNYHRMHYTKSDFGYFLQHLKLKEYGTLVSYYNGKEKPVNNIYNAVIDLPIGNKDLHQCADAAMRLRADYLYQHKRYDKISFHFLSDGKPRSFTAFAKGDFSQENYWKYLEYVFSSANTASLKNQLRSIDYHTIKIGDILLQQGNPYGHAVMVVDLAENEKGEKIVLLAQSYMPAQEIQILNNPTDQKLNPWYKVEQGKIKTPEWLFTSDEWKTWD</sequence>
<proteinExistence type="predicted"/>
<name>A0AAJ1QC73_9FLAO</name>
<reference evidence="1" key="1">
    <citation type="submission" date="2020-06" db="EMBL/GenBank/DDBJ databases">
        <authorList>
            <person name="Dong N."/>
        </authorList>
    </citation>
    <scope>NUCLEOTIDE SEQUENCE</scope>
    <source>
        <strain evidence="1">R655-4</strain>
    </source>
</reference>
<evidence type="ECO:0000313" key="1">
    <source>
        <dbReference type="EMBL" id="MDM1071384.1"/>
    </source>
</evidence>
<reference evidence="1" key="2">
    <citation type="journal article" date="2022" name="Sci. Total Environ.">
        <title>Prevalence, transmission, and molecular epidemiology of tet(X)-positive bacteria among humans, animals, and environmental niches in China: An epidemiological, and genomic-based study.</title>
        <authorList>
            <person name="Dong N."/>
            <person name="Zeng Y."/>
            <person name="Cai C."/>
            <person name="Sun C."/>
            <person name="Lu J."/>
            <person name="Liu C."/>
            <person name="Zhou H."/>
            <person name="Sun Q."/>
            <person name="Shu L."/>
            <person name="Wang H."/>
            <person name="Wang Y."/>
            <person name="Wang S."/>
            <person name="Wu C."/>
            <person name="Chan E.W."/>
            <person name="Chen G."/>
            <person name="Shen Z."/>
            <person name="Chen S."/>
            <person name="Zhang R."/>
        </authorList>
    </citation>
    <scope>NUCLEOTIDE SEQUENCE</scope>
    <source>
        <strain evidence="1">R655-4</strain>
    </source>
</reference>
<dbReference type="InterPro" id="IPR032315">
    <property type="entry name" value="DUF4846"/>
</dbReference>
<evidence type="ECO:0000313" key="2">
    <source>
        <dbReference type="Proteomes" id="UP001170959"/>
    </source>
</evidence>
<evidence type="ECO:0008006" key="3">
    <source>
        <dbReference type="Google" id="ProtNLM"/>
    </source>
</evidence>
<dbReference type="Proteomes" id="UP001170959">
    <property type="component" value="Unassembled WGS sequence"/>
</dbReference>
<dbReference type="Pfam" id="PF16138">
    <property type="entry name" value="DUF4846"/>
    <property type="match status" value="1"/>
</dbReference>
<dbReference type="RefSeq" id="WP_286491828.1">
    <property type="nucleotide sequence ID" value="NZ_JACAGJ010000001.1"/>
</dbReference>
<dbReference type="AlphaFoldDB" id="A0AAJ1QC73"/>
<comment type="caution">
    <text evidence="1">The sequence shown here is derived from an EMBL/GenBank/DDBJ whole genome shotgun (WGS) entry which is preliminary data.</text>
</comment>